<feature type="signal peptide" evidence="10">
    <location>
        <begin position="1"/>
        <end position="22"/>
    </location>
</feature>
<keyword evidence="12" id="KW-1185">Reference proteome</keyword>
<evidence type="ECO:0000256" key="3">
    <source>
        <dbReference type="ARBA" id="ARBA00022452"/>
    </source>
</evidence>
<organism evidence="11 12">
    <name type="scientific">Candidatus Liberibacter americanus str. Sao Paulo</name>
    <dbReference type="NCBI Taxonomy" id="1261131"/>
    <lineage>
        <taxon>Bacteria</taxon>
        <taxon>Pseudomonadati</taxon>
        <taxon>Pseudomonadota</taxon>
        <taxon>Alphaproteobacteria</taxon>
        <taxon>Hyphomicrobiales</taxon>
        <taxon>Rhizobiaceae</taxon>
        <taxon>Liberibacter</taxon>
    </lineage>
</organism>
<keyword evidence="2 10" id="KW-0813">Transport</keyword>
<sequence length="308" mass="33024">MRLKSFYLGSVAVFAMYSYAGAAYVANKKNVAYSGLKLEWFVASKLVADYTNKDSKISQFASSTSELTLSSTRRTRLGVVNGSATIVAATKPSNSVSLGDVYMSLGGFKLGYYDPWKIEGLSYKGISLKNKEPRLHSISYENTHKLFKYGLSVDYFDLGSNDVKSLGVGYLASVVLGKAKAAVSGGYDNKTDAFAVRGVLTSNIGRGTLDLAGLFASGANSYYDASKYSVAASYKFNLNDKFSIAPGVQYLFDTKKTDGSFAGDCIVAGADVGYKVSDALSANVSATMRGLNKDESKMELSFSLKHSL</sequence>
<evidence type="ECO:0000256" key="5">
    <source>
        <dbReference type="ARBA" id="ARBA00022729"/>
    </source>
</evidence>
<accession>U6B7N3</accession>
<evidence type="ECO:0000256" key="7">
    <source>
        <dbReference type="ARBA" id="ARBA00023114"/>
    </source>
</evidence>
<evidence type="ECO:0000313" key="12">
    <source>
        <dbReference type="Proteomes" id="UP000017862"/>
    </source>
</evidence>
<keyword evidence="9 10" id="KW-0998">Cell outer membrane</keyword>
<evidence type="ECO:0000256" key="1">
    <source>
        <dbReference type="ARBA" id="ARBA00009521"/>
    </source>
</evidence>
<dbReference type="GO" id="GO:0006811">
    <property type="term" value="P:monoatomic ion transport"/>
    <property type="evidence" value="ECO:0007669"/>
    <property type="project" value="UniProtKB-KW"/>
</dbReference>
<dbReference type="Pfam" id="PF02530">
    <property type="entry name" value="Porin_2"/>
    <property type="match status" value="1"/>
</dbReference>
<dbReference type="KEGG" id="lar:lam_362"/>
<dbReference type="PATRIC" id="fig|1261131.3.peg.350"/>
<evidence type="ECO:0000256" key="10">
    <source>
        <dbReference type="RuleBase" id="RU364005"/>
    </source>
</evidence>
<dbReference type="EMBL" id="CP006604">
    <property type="protein sequence ID" value="AHA27732.1"/>
    <property type="molecule type" value="Genomic_DNA"/>
</dbReference>
<feature type="chain" id="PRO_5009369430" description="Porin" evidence="10">
    <location>
        <begin position="23"/>
        <end position="308"/>
    </location>
</feature>
<dbReference type="GO" id="GO:0015288">
    <property type="term" value="F:porin activity"/>
    <property type="evidence" value="ECO:0007669"/>
    <property type="project" value="UniProtKB-KW"/>
</dbReference>
<keyword evidence="4 10" id="KW-0812">Transmembrane</keyword>
<evidence type="ECO:0000256" key="8">
    <source>
        <dbReference type="ARBA" id="ARBA00023136"/>
    </source>
</evidence>
<dbReference type="Proteomes" id="UP000017862">
    <property type="component" value="Chromosome"/>
</dbReference>
<dbReference type="InterPro" id="IPR003684">
    <property type="entry name" value="Porin_alphabac"/>
</dbReference>
<dbReference type="GO" id="GO:0009279">
    <property type="term" value="C:cell outer membrane"/>
    <property type="evidence" value="ECO:0007669"/>
    <property type="project" value="UniProtKB-SubCell"/>
</dbReference>
<evidence type="ECO:0000256" key="9">
    <source>
        <dbReference type="ARBA" id="ARBA00023237"/>
    </source>
</evidence>
<comment type="function">
    <text evidence="10">Forms passive diffusion pores that allow small molecular weight hydrophilic materials across the outer membrane.</text>
</comment>
<proteinExistence type="inferred from homology"/>
<evidence type="ECO:0000256" key="6">
    <source>
        <dbReference type="ARBA" id="ARBA00023065"/>
    </source>
</evidence>
<keyword evidence="8 10" id="KW-0472">Membrane</keyword>
<evidence type="ECO:0000313" key="11">
    <source>
        <dbReference type="EMBL" id="AHA27732.1"/>
    </source>
</evidence>
<dbReference type="HOGENOM" id="CLU_806092_0_0_5"/>
<comment type="subcellular location">
    <subcellularLocation>
        <location evidence="10">Cell outer membrane</location>
        <topology evidence="10">Multi-pass membrane protein</topology>
    </subcellularLocation>
</comment>
<protein>
    <recommendedName>
        <fullName evidence="10">Porin</fullName>
    </recommendedName>
</protein>
<keyword evidence="3 10" id="KW-1134">Transmembrane beta strand</keyword>
<gene>
    <name evidence="11" type="ORF">lam_362</name>
</gene>
<keyword evidence="5 10" id="KW-0732">Signal</keyword>
<reference evidence="11 12" key="1">
    <citation type="journal article" date="2014" name="Mol. Plant Microbe Interact.">
        <title>The complete genome sequence of Candidatus Liberibacter americanus, associated with citrus Huanglongbing.</title>
        <authorList>
            <person name="Wulff N.A."/>
            <person name="Zhang S."/>
            <person name="Setubal J.C."/>
            <person name="Almeida N.F."/>
            <person name="Martins E.C."/>
            <person name="Harakava R."/>
            <person name="Kumar D."/>
            <person name="Rangel L.T."/>
            <person name="Foissac X."/>
            <person name="Bove J."/>
            <person name="Gabriel D.W."/>
        </authorList>
    </citation>
    <scope>NUCLEOTIDE SEQUENCE [LARGE SCALE GENOMIC DNA]</scope>
    <source>
        <strain evidence="11 12">Sao Paulo</strain>
    </source>
</reference>
<evidence type="ECO:0000256" key="4">
    <source>
        <dbReference type="ARBA" id="ARBA00022692"/>
    </source>
</evidence>
<keyword evidence="7 10" id="KW-0626">Porin</keyword>
<dbReference type="eggNOG" id="COG3203">
    <property type="taxonomic scope" value="Bacteria"/>
</dbReference>
<dbReference type="GO" id="GO:0046930">
    <property type="term" value="C:pore complex"/>
    <property type="evidence" value="ECO:0007669"/>
    <property type="project" value="UniProtKB-KW"/>
</dbReference>
<dbReference type="STRING" id="1261131.lam_362"/>
<dbReference type="SUPFAM" id="SSF56935">
    <property type="entry name" value="Porins"/>
    <property type="match status" value="1"/>
</dbReference>
<comment type="domain">
    <text evidence="10">Consists of 16-stranded beta-barrel sheets, with large surface-exposed loops, that form a transmembrane pore at the center of each barrel. The pore is partially ocluded by a peptide loop that folds into the pore lumen.</text>
</comment>
<dbReference type="AlphaFoldDB" id="U6B7N3"/>
<keyword evidence="6 10" id="KW-0406">Ion transport</keyword>
<dbReference type="RefSeq" id="WP_007556998.1">
    <property type="nucleotide sequence ID" value="NC_022793.1"/>
</dbReference>
<evidence type="ECO:0000256" key="2">
    <source>
        <dbReference type="ARBA" id="ARBA00022448"/>
    </source>
</evidence>
<comment type="similarity">
    <text evidence="1 10">Belongs to the alphaproteobacteria porin family.</text>
</comment>
<name>U6B7N3_9HYPH</name>